<accession>A0A2R6XK20</accession>
<evidence type="ECO:0000313" key="2">
    <source>
        <dbReference type="Proteomes" id="UP000244005"/>
    </source>
</evidence>
<dbReference type="AlphaFoldDB" id="A0A2R6XK20"/>
<sequence length="93" mass="10100">MPQFCYRLHYMKRAHCGGCVQLATPGFAVEILALPTGQNSTGTLTLAVPHQSGIHSQFLAHRFLEGAPGSVADLQGPKDRGSQRPWWGWNIGA</sequence>
<protein>
    <submittedName>
        <fullName evidence="1">Uncharacterized protein</fullName>
    </submittedName>
</protein>
<proteinExistence type="predicted"/>
<organism evidence="1 2">
    <name type="scientific">Marchantia polymorpha</name>
    <name type="common">Common liverwort</name>
    <name type="synonym">Marchantia aquatica</name>
    <dbReference type="NCBI Taxonomy" id="3197"/>
    <lineage>
        <taxon>Eukaryota</taxon>
        <taxon>Viridiplantae</taxon>
        <taxon>Streptophyta</taxon>
        <taxon>Embryophyta</taxon>
        <taxon>Marchantiophyta</taxon>
        <taxon>Marchantiopsida</taxon>
        <taxon>Marchantiidae</taxon>
        <taxon>Marchantiales</taxon>
        <taxon>Marchantiaceae</taxon>
        <taxon>Marchantia</taxon>
    </lineage>
</organism>
<reference evidence="2" key="1">
    <citation type="journal article" date="2017" name="Cell">
        <title>Insights into land plant evolution garnered from the Marchantia polymorpha genome.</title>
        <authorList>
            <person name="Bowman J.L."/>
            <person name="Kohchi T."/>
            <person name="Yamato K.T."/>
            <person name="Jenkins J."/>
            <person name="Shu S."/>
            <person name="Ishizaki K."/>
            <person name="Yamaoka S."/>
            <person name="Nishihama R."/>
            <person name="Nakamura Y."/>
            <person name="Berger F."/>
            <person name="Adam C."/>
            <person name="Aki S.S."/>
            <person name="Althoff F."/>
            <person name="Araki T."/>
            <person name="Arteaga-Vazquez M.A."/>
            <person name="Balasubrmanian S."/>
            <person name="Barry K."/>
            <person name="Bauer D."/>
            <person name="Boehm C.R."/>
            <person name="Briginshaw L."/>
            <person name="Caballero-Perez J."/>
            <person name="Catarino B."/>
            <person name="Chen F."/>
            <person name="Chiyoda S."/>
            <person name="Chovatia M."/>
            <person name="Davies K.M."/>
            <person name="Delmans M."/>
            <person name="Demura T."/>
            <person name="Dierschke T."/>
            <person name="Dolan L."/>
            <person name="Dorantes-Acosta A.E."/>
            <person name="Eklund D.M."/>
            <person name="Florent S.N."/>
            <person name="Flores-Sandoval E."/>
            <person name="Fujiyama A."/>
            <person name="Fukuzawa H."/>
            <person name="Galik B."/>
            <person name="Grimanelli D."/>
            <person name="Grimwood J."/>
            <person name="Grossniklaus U."/>
            <person name="Hamada T."/>
            <person name="Haseloff J."/>
            <person name="Hetherington A.J."/>
            <person name="Higo A."/>
            <person name="Hirakawa Y."/>
            <person name="Hundley H.N."/>
            <person name="Ikeda Y."/>
            <person name="Inoue K."/>
            <person name="Inoue S.I."/>
            <person name="Ishida S."/>
            <person name="Jia Q."/>
            <person name="Kakita M."/>
            <person name="Kanazawa T."/>
            <person name="Kawai Y."/>
            <person name="Kawashima T."/>
            <person name="Kennedy M."/>
            <person name="Kinose K."/>
            <person name="Kinoshita T."/>
            <person name="Kohara Y."/>
            <person name="Koide E."/>
            <person name="Komatsu K."/>
            <person name="Kopischke S."/>
            <person name="Kubo M."/>
            <person name="Kyozuka J."/>
            <person name="Lagercrantz U."/>
            <person name="Lin S.S."/>
            <person name="Lindquist E."/>
            <person name="Lipzen A.M."/>
            <person name="Lu C.W."/>
            <person name="De Luna E."/>
            <person name="Martienssen R.A."/>
            <person name="Minamino N."/>
            <person name="Mizutani M."/>
            <person name="Mizutani M."/>
            <person name="Mochizuki N."/>
            <person name="Monte I."/>
            <person name="Mosher R."/>
            <person name="Nagasaki H."/>
            <person name="Nakagami H."/>
            <person name="Naramoto S."/>
            <person name="Nishitani K."/>
            <person name="Ohtani M."/>
            <person name="Okamoto T."/>
            <person name="Okumura M."/>
            <person name="Phillips J."/>
            <person name="Pollak B."/>
            <person name="Reinders A."/>
            <person name="Rovekamp M."/>
            <person name="Sano R."/>
            <person name="Sawa S."/>
            <person name="Schmid M.W."/>
            <person name="Shirakawa M."/>
            <person name="Solano R."/>
            <person name="Spunde A."/>
            <person name="Suetsugu N."/>
            <person name="Sugano S."/>
            <person name="Sugiyama A."/>
            <person name="Sun R."/>
            <person name="Suzuki Y."/>
            <person name="Takenaka M."/>
            <person name="Takezawa D."/>
            <person name="Tomogane H."/>
            <person name="Tsuzuki M."/>
            <person name="Ueda T."/>
            <person name="Umeda M."/>
            <person name="Ward J.M."/>
            <person name="Watanabe Y."/>
            <person name="Yazaki K."/>
            <person name="Yokoyama R."/>
            <person name="Yoshitake Y."/>
            <person name="Yotsui I."/>
            <person name="Zachgo S."/>
            <person name="Schmutz J."/>
        </authorList>
    </citation>
    <scope>NUCLEOTIDE SEQUENCE [LARGE SCALE GENOMIC DNA]</scope>
    <source>
        <strain evidence="2">Tak-1</strain>
    </source>
</reference>
<evidence type="ECO:0000313" key="1">
    <source>
        <dbReference type="EMBL" id="PTQ46432.1"/>
    </source>
</evidence>
<dbReference type="Proteomes" id="UP000244005">
    <property type="component" value="Unassembled WGS sequence"/>
</dbReference>
<dbReference type="Gramene" id="Mp4g11250.1">
    <property type="protein sequence ID" value="Mp4g11250.1.cds1"/>
    <property type="gene ID" value="Mp4g11250"/>
</dbReference>
<name>A0A2R6XK20_MARPO</name>
<dbReference type="EMBL" id="KZ772683">
    <property type="protein sequence ID" value="PTQ46432.1"/>
    <property type="molecule type" value="Genomic_DNA"/>
</dbReference>
<keyword evidence="2" id="KW-1185">Reference proteome</keyword>
<gene>
    <name evidence="1" type="ORF">MARPO_0011s0110</name>
</gene>